<evidence type="ECO:0000313" key="5">
    <source>
        <dbReference type="EMBL" id="QPQ92414.1"/>
    </source>
</evidence>
<feature type="transmembrane region" description="Helical" evidence="3">
    <location>
        <begin position="118"/>
        <end position="135"/>
    </location>
</feature>
<dbReference type="GO" id="GO:1902201">
    <property type="term" value="P:negative regulation of bacterial-type flagellum-dependent cell motility"/>
    <property type="evidence" value="ECO:0007669"/>
    <property type="project" value="TreeGrafter"/>
</dbReference>
<evidence type="ECO:0000256" key="1">
    <source>
        <dbReference type="ARBA" id="ARBA00012528"/>
    </source>
</evidence>
<keyword evidence="3" id="KW-0472">Membrane</keyword>
<organism evidence="5 7">
    <name type="scientific">Burkholderia glumae</name>
    <name type="common">Pseudomonas glumae</name>
    <dbReference type="NCBI Taxonomy" id="337"/>
    <lineage>
        <taxon>Bacteria</taxon>
        <taxon>Pseudomonadati</taxon>
        <taxon>Pseudomonadota</taxon>
        <taxon>Betaproteobacteria</taxon>
        <taxon>Burkholderiales</taxon>
        <taxon>Burkholderiaceae</taxon>
        <taxon>Burkholderia</taxon>
    </lineage>
</organism>
<dbReference type="RefSeq" id="WP_015876938.1">
    <property type="nucleotide sequence ID" value="NZ_CP021074.1"/>
</dbReference>
<dbReference type="GeneID" id="45695999"/>
<keyword evidence="3" id="KW-0812">Transmembrane</keyword>
<dbReference type="PANTHER" id="PTHR45138:SF9">
    <property type="entry name" value="DIGUANYLATE CYCLASE DGCM-RELATED"/>
    <property type="match status" value="1"/>
</dbReference>
<evidence type="ECO:0000313" key="7">
    <source>
        <dbReference type="Proteomes" id="UP000594892"/>
    </source>
</evidence>
<dbReference type="EC" id="2.7.7.65" evidence="1"/>
<keyword evidence="3" id="KW-1133">Transmembrane helix</keyword>
<evidence type="ECO:0000256" key="2">
    <source>
        <dbReference type="ARBA" id="ARBA00034247"/>
    </source>
</evidence>
<dbReference type="Pfam" id="PF00990">
    <property type="entry name" value="GGDEF"/>
    <property type="match status" value="1"/>
</dbReference>
<accession>A0AAP9Y273</accession>
<feature type="transmembrane region" description="Helical" evidence="3">
    <location>
        <begin position="68"/>
        <end position="87"/>
    </location>
</feature>
<dbReference type="Proteomes" id="UP001056386">
    <property type="component" value="Chromosome 1"/>
</dbReference>
<evidence type="ECO:0000256" key="3">
    <source>
        <dbReference type="SAM" id="Phobius"/>
    </source>
</evidence>
<dbReference type="SMART" id="SM00267">
    <property type="entry name" value="GGDEF"/>
    <property type="match status" value="1"/>
</dbReference>
<dbReference type="InterPro" id="IPR043128">
    <property type="entry name" value="Rev_trsase/Diguanyl_cyclase"/>
</dbReference>
<dbReference type="PANTHER" id="PTHR45138">
    <property type="entry name" value="REGULATORY COMPONENTS OF SENSORY TRANSDUCTION SYSTEM"/>
    <property type="match status" value="1"/>
</dbReference>
<sequence>MHVDLLTFYFLAIGTLLASAGMTFWEHRTHPNRSRALRTFAAGYATLAIGCAVVLVRGRLPGAWGSALANLVMVSGYLLILDGVAILNGRCRRGASLGLVALLALAWVVAGTRGQQTMWLYLSAIPIALASAMTTRELLRNAALRVLPAWRIAVAVTGLHALLYLARALALPWLAREFGPSFVLAASQLTMYEGVLYSVVLPMTLLRLVREETHGELLRESRTDYLTRLGSRRWFFEEGERVVAAAAGRQALAVLAFDLDHFKRINDRHGHKTGDEVLKTFAEVVRGELGEGAIVARLGGEEFAALLAGADAQRAAALGRAVARRFAETIDSRGDGLEIRATVSIGLAADEAGTPPLPPPLPPALLLADLLASADGALYRAKSLGGNRLERA</sequence>
<comment type="catalytic activity">
    <reaction evidence="2">
        <text>2 GTP = 3',3'-c-di-GMP + 2 diphosphate</text>
        <dbReference type="Rhea" id="RHEA:24898"/>
        <dbReference type="ChEBI" id="CHEBI:33019"/>
        <dbReference type="ChEBI" id="CHEBI:37565"/>
        <dbReference type="ChEBI" id="CHEBI:58805"/>
        <dbReference type="EC" id="2.7.7.65"/>
    </reaction>
</comment>
<reference evidence="5 7" key="1">
    <citation type="submission" date="2020-12" db="EMBL/GenBank/DDBJ databases">
        <title>FDA dAtabase for Regulatory Grade micrObial Sequences (FDA-ARGOS): Supporting development and validation of Infectious Disease Dx tests.</title>
        <authorList>
            <person name="Minogue T."/>
            <person name="Wolcott M."/>
            <person name="Wasieloski L."/>
            <person name="Aguilar W."/>
            <person name="Moore D."/>
            <person name="Jaissle J."/>
            <person name="Tallon L."/>
            <person name="Sadzewicz L."/>
            <person name="Zhao X."/>
            <person name="Boylan J."/>
            <person name="Ott S."/>
            <person name="Bowen H."/>
            <person name="Vavikolanu K."/>
            <person name="Mehta A."/>
            <person name="Aluvathingal J."/>
            <person name="Nadendla S."/>
            <person name="Yan Y."/>
            <person name="Sichtig H."/>
        </authorList>
    </citation>
    <scope>NUCLEOTIDE SEQUENCE [LARGE SCALE GENOMIC DNA]</scope>
    <source>
        <strain evidence="5 7">FDAARGOS_949</strain>
    </source>
</reference>
<dbReference type="GO" id="GO:0043709">
    <property type="term" value="P:cell adhesion involved in single-species biofilm formation"/>
    <property type="evidence" value="ECO:0007669"/>
    <property type="project" value="TreeGrafter"/>
</dbReference>
<dbReference type="AlphaFoldDB" id="A0AAP9Y273"/>
<dbReference type="PROSITE" id="PS50887">
    <property type="entry name" value="GGDEF"/>
    <property type="match status" value="1"/>
</dbReference>
<evidence type="ECO:0000313" key="6">
    <source>
        <dbReference type="EMBL" id="USS45686.1"/>
    </source>
</evidence>
<dbReference type="Gene3D" id="3.30.70.270">
    <property type="match status" value="1"/>
</dbReference>
<dbReference type="GO" id="GO:0005886">
    <property type="term" value="C:plasma membrane"/>
    <property type="evidence" value="ECO:0007669"/>
    <property type="project" value="TreeGrafter"/>
</dbReference>
<feature type="transmembrane region" description="Helical" evidence="3">
    <location>
        <begin position="6"/>
        <end position="25"/>
    </location>
</feature>
<gene>
    <name evidence="5" type="ORF">I6H06_25435</name>
    <name evidence="6" type="ORF">NFI99_29430</name>
</gene>
<protein>
    <recommendedName>
        <fullName evidence="1">diguanylate cyclase</fullName>
        <ecNumber evidence="1">2.7.7.65</ecNumber>
    </recommendedName>
</protein>
<proteinExistence type="predicted"/>
<dbReference type="InterPro" id="IPR000160">
    <property type="entry name" value="GGDEF_dom"/>
</dbReference>
<dbReference type="EMBL" id="CP099587">
    <property type="protein sequence ID" value="USS45686.1"/>
    <property type="molecule type" value="Genomic_DNA"/>
</dbReference>
<dbReference type="CDD" id="cd01949">
    <property type="entry name" value="GGDEF"/>
    <property type="match status" value="1"/>
</dbReference>
<dbReference type="SUPFAM" id="SSF55073">
    <property type="entry name" value="Nucleotide cyclase"/>
    <property type="match status" value="1"/>
</dbReference>
<evidence type="ECO:0000313" key="8">
    <source>
        <dbReference type="Proteomes" id="UP001056386"/>
    </source>
</evidence>
<dbReference type="InterPro" id="IPR050469">
    <property type="entry name" value="Diguanylate_Cyclase"/>
</dbReference>
<dbReference type="InterPro" id="IPR029787">
    <property type="entry name" value="Nucleotide_cyclase"/>
</dbReference>
<dbReference type="Proteomes" id="UP000594892">
    <property type="component" value="Chromosome 2"/>
</dbReference>
<dbReference type="GO" id="GO:0052621">
    <property type="term" value="F:diguanylate cyclase activity"/>
    <property type="evidence" value="ECO:0007669"/>
    <property type="project" value="UniProtKB-EC"/>
</dbReference>
<dbReference type="EMBL" id="CP065601">
    <property type="protein sequence ID" value="QPQ92414.1"/>
    <property type="molecule type" value="Genomic_DNA"/>
</dbReference>
<evidence type="ECO:0000259" key="4">
    <source>
        <dbReference type="PROSITE" id="PS50887"/>
    </source>
</evidence>
<feature type="domain" description="GGDEF" evidence="4">
    <location>
        <begin position="250"/>
        <end position="392"/>
    </location>
</feature>
<feature type="transmembrane region" description="Helical" evidence="3">
    <location>
        <begin position="37"/>
        <end position="56"/>
    </location>
</feature>
<feature type="transmembrane region" description="Helical" evidence="3">
    <location>
        <begin position="147"/>
        <end position="169"/>
    </location>
</feature>
<reference evidence="6" key="2">
    <citation type="submission" date="2022-06" db="EMBL/GenBank/DDBJ databases">
        <title>Draft genome sequence of Burkholderia glumae strain GR20004 isolated from rice panicle showing bacterial panicle blight.</title>
        <authorList>
            <person name="Choi S.Y."/>
            <person name="Lee Y.H."/>
        </authorList>
    </citation>
    <scope>NUCLEOTIDE SEQUENCE</scope>
    <source>
        <strain evidence="6">GR20004</strain>
    </source>
</reference>
<feature type="transmembrane region" description="Helical" evidence="3">
    <location>
        <begin position="94"/>
        <end position="112"/>
    </location>
</feature>
<dbReference type="NCBIfam" id="TIGR00254">
    <property type="entry name" value="GGDEF"/>
    <property type="match status" value="1"/>
</dbReference>
<keyword evidence="8" id="KW-1185">Reference proteome</keyword>
<name>A0AAP9Y273_BURGL</name>